<feature type="compositionally biased region" description="Low complexity" evidence="1">
    <location>
        <begin position="3223"/>
        <end position="3234"/>
    </location>
</feature>
<feature type="region of interest" description="Disordered" evidence="1">
    <location>
        <begin position="3190"/>
        <end position="3237"/>
    </location>
</feature>
<dbReference type="GO" id="GO:0000902">
    <property type="term" value="P:cell morphogenesis"/>
    <property type="evidence" value="ECO:0007669"/>
    <property type="project" value="InterPro"/>
</dbReference>
<feature type="compositionally biased region" description="Low complexity" evidence="1">
    <location>
        <begin position="1544"/>
        <end position="1562"/>
    </location>
</feature>
<feature type="compositionally biased region" description="Acidic residues" evidence="1">
    <location>
        <begin position="3560"/>
        <end position="3569"/>
    </location>
</feature>
<feature type="region of interest" description="Disordered" evidence="1">
    <location>
        <begin position="68"/>
        <end position="87"/>
    </location>
</feature>
<organism evidence="3 4">
    <name type="scientific">Coemansia erecta</name>
    <dbReference type="NCBI Taxonomy" id="147472"/>
    <lineage>
        <taxon>Eukaryota</taxon>
        <taxon>Fungi</taxon>
        <taxon>Fungi incertae sedis</taxon>
        <taxon>Zoopagomycota</taxon>
        <taxon>Kickxellomycotina</taxon>
        <taxon>Kickxellomycetes</taxon>
        <taxon>Kickxellales</taxon>
        <taxon>Kickxellaceae</taxon>
        <taxon>Coemansia</taxon>
    </lineage>
</organism>
<reference evidence="3" key="1">
    <citation type="submission" date="2022-07" db="EMBL/GenBank/DDBJ databases">
        <title>Phylogenomic reconstructions and comparative analyses of Kickxellomycotina fungi.</title>
        <authorList>
            <person name="Reynolds N.K."/>
            <person name="Stajich J.E."/>
            <person name="Barry K."/>
            <person name="Grigoriev I.V."/>
            <person name="Crous P."/>
            <person name="Smith M.E."/>
        </authorList>
    </citation>
    <scope>NUCLEOTIDE SEQUENCE</scope>
    <source>
        <strain evidence="3">NBRC 32514</strain>
    </source>
</reference>
<dbReference type="InterPro" id="IPR039867">
    <property type="entry name" value="Furry/Tao3/Mor2"/>
</dbReference>
<feature type="region of interest" description="Disordered" evidence="1">
    <location>
        <begin position="869"/>
        <end position="907"/>
    </location>
</feature>
<feature type="region of interest" description="Disordered" evidence="1">
    <location>
        <begin position="98"/>
        <end position="159"/>
    </location>
</feature>
<keyword evidence="4" id="KW-1185">Reference proteome</keyword>
<feature type="compositionally biased region" description="Polar residues" evidence="1">
    <location>
        <begin position="2785"/>
        <end position="2797"/>
    </location>
</feature>
<feature type="compositionally biased region" description="Low complexity" evidence="1">
    <location>
        <begin position="1709"/>
        <end position="1718"/>
    </location>
</feature>
<feature type="region of interest" description="Disordered" evidence="1">
    <location>
        <begin position="2768"/>
        <end position="2834"/>
    </location>
</feature>
<sequence length="3589" mass="378947">MAGPTKGGDSRPSNPFGNYSFMEAQQTTSAPAGAFGASAEPAAVRQAAKENPFGNYSFKDAQQHGGISAAIEPSSPTDNSSGYHQFNDAIGLANSNNLRDYNTDSAQAGSWRHTQQAPVLRPEDAADRSGHPLDMNDVPYHPQNQYQNQPQQQHGASSGHIEQYAIRVLYEEFRDRAAAKIEQIVELRLDREPELAKYLETGADPAFDRTLDKLGMLARRRPRVIIELLLVWRKATIDISEEYPPEAGAGPAAAGALGDAASAKQPALSRAYYIVKERRSLVSVYILCRALGAVVGQLDASHLEGDLGDRLEELVFGQVKGVNPANLRRSANRREIQDLYAQLIGRISEVRFASMSDRFIAELERIPMVSSGNDERIVVLLHNMRFLKLRVFPIDALEESSAFLLSCAKFYSRTTGSLRLKHAWASLLTELLMPMAAVVDAEVNLPGLVQAIDIIYTKAMKMAAKVRHVTVAFPLAAAALCISRQDVFHQHWLSLLEFCIQRLKDKQFRRVSMDAILRMLWVYLFRYPEANAVVLRRIDSLSRIFFPATKLHAWPKTVPPSAFAYFLTCAACYNFEFAMRQLLKNMLQVDSGWPGTTRDIVEAGPFLDTLNPARVALAFQALVNVAAIASNRPASAASVATDDSSKTGSNGSTAFRPPFPGIAQLSGLDVFDVGVLGTLGLGEAAKNPGGGPSGGSSNIGGHLGNSGAHGGARGGGSLGNSLSVTGGGASSGGAAAASACVPGPGCEATQGLVINPDALPDSIRSALITAIGAVTRYFNVLCPVFGNYVLADERLWRLTRTMPPMSSVVLTGSVFNFGNTVLAQSAAASRDHQGSGSAAAAAAGATGVAGASGSAAGAATAAGMSDETGDGHYHMDGSGSLGNGGTMAHGGSISEGSGGNISGSSPASADAAVNMLRQVVSRYPAERQVYLDLMAVYIRNVPRSRLFWEQTDVTRLIETMVQNVLHVDQTVAAESRACLMDLLCPPSVRQPFGLGPKSVPFARGSDRLGAIIQAVTRATQALRATDERFTEVLVGGIFSHDTRSCVPYARPGDPLPDAPGIWPFGMAQINGGRRFIHAANLSTTSNTSASAVAAAVPVLPLATGDSSSRSYTGTISDHDTREDSAGVRQSLLLDTQSLDGGDSDIEVSAAGASAAGAKSRLHKPSHRSHASAVGELNGGFLHVFLDLIYYLEAALIEDLAENSAKKSNGKPAASSSTKAAVVSAAPVTTTAAAASPEANGGSGDSENGTSLATGSPAASASADTAGPADGTAGLGDARKVAGHSLASWASLLSAIEANSIAYLCSSSVRARHLCVDILYQVGSLRRIIAAHEPLPLPGHTWMFRSSESAYEVLNILVPRKHGSLGQQGDSGVGVIAESTLNAPLVSELWDVPFGAGDEHVGQQKQFRLAKLAASSRESDISMWLSHIPLFIRRACVLIPDVMLVTRTLVCQRLYQMQPLMNQYADISVKASVYGMGAYIKLTSGQRAGDKSVLAPRADLVNAFGNLFLFAVVSLPTGDTALRNIASSGGSVFGDVSNGNRSPHGNGSSIFGSGASSGTNASGNGSGGSGGGGGGRSRLAKSIARKLAPLKSSSRGSKQEQGVGLASIAQLVRMASITLRSDNAPLRQQIAYAFCNTPPAYLQELMQELRPLSESLFDDGSSMASHKNYLHVSSAASSALSNSGLMASLGHGLSSPGGSAQHIGGGASASGGNSPRSAAHQAYRAGSSILAAAQLATHSSSKRRALRAGNSALAREGSVLGSDTEATSDSGNSRQQSASGRGKFDSQQPDGPSAGRRANSFDAATKSQFTGNGPVYGHGDGSVLAGPNGNNAVAIAAATAAAAAAAAAASASTGGSGSVSQMRRRRLRLSLAQIFRQVSRQLDAQDPHGHALYLDEQLMAQLIAYVRETKTFLTESTVQWEWEHQPLRIHICGLVEALYYFISMVEAPTVWLADQHAAARGTTASLGAVGSARTSKKFTHETRNGLYQLFERWCCLGRYSESSRDAQQRIIASALEQTKDGSERAYLNVVLDEERRVLELTSLRAMAVLCRDGQLSMAGDAAMMADRKTVETGGPRERATLFSWISDALDHVSPRLQLIGQRAVEWTIRSDPSDAVMVRVLVQLAYGMPVSKSVDSGFGLAGESPEIGSGSAAGGSDGASINGGAGAAATSGLGLMFGTGDPSALRTSVRHGSGATTAAAAAAVAGSSGSGLSTLSSDRAVLGYLRAITSTVSPALVSSDVTSMREYDLSSGKQLTQKYIGWMLPVVLFQLRSEQHRVRRQALLLLRIMCIHMAVDVSCLYRLDEMGPSIVSDIPAIASNAAARLTEAVAQAFAPHSVVVLMETVRQVHAQSAFGGRFLAFAALAKPWLANVVLHPAAEGYGDAGDDGYADSPAGLGPIALTRDSLLVLQCMLYMTIKAGHDSMSSMQDLWLALVGGSSHGSDSDNRALNTWAIMRYLTGLLIYSRSTALLGFMRRIAVFLMRSSQGSQLVQMLVAETMRPSAAVPLGVSDIPSRNVSTGRVTNEAWSAEIMFLTQSHHSRHHNNQQQQQQQNHQKRRILVSTGGLAMFYLGAISYEQPASLAEYRSLAVLPSTIILLANPERWVRDAARTVLVNLVASERALCTRMCHDSDVVSVLDHGLQANDAAHIVLGILRGDECASGFGNLDDEDLDRDQDHANTHNHHHQQQHVRQDSQFGDDADDSVLHGWSPVSITAGYPDITTHASLEKEQTEELPAVNEGGKGSVRTGGSSIEIADPSLVADVAALSTTLPRSSSPEERIADGRENVSSQALSQTHPGSTARASSTRSVATTIPDMADSASIRRRSSALSRRSPSAEYIGEVGSKDRATLHKFMVQLSRLFGRHYSGCAQEWADVAVQWAMSCPVRPLAGLALQVFSVLAMEAQYGGAVVITPSRQMILRLVDRLSNVVGDPSSDFSAFAETVLAGLWQTAGLAARMCADDEDIKADLLAVSLSLMLTAQSANAYSMALGIFERIFPLVEADELRFRRRVIERAGPLCSGGYQPALLRGLEFSGCRDRCLRLLRNTLGYDAAATASSRLSSTTTHPMLALATHLTSLIDDSLVNASELQRASATSASMPDDSVADEQAAVTRDELENVVPARAVHRHNYRRPRAPSFTANAFGSSLGLMFGSGSGILQNQTADGAGSSLAHTLLQPSSGLGTAARLQLFKRRGHGKHGDGDRDTKSDSLEDVTSTTADSEPELEASPAPASLAADGEPKTPVFASERNLLHDRYLGFITQCSQLMLRPAAAGLDVVDLTDVKETSQLVQRIMCLLAPPAGATAMQYALGMARETIQQFGYAVVECGRRVAMETIGILLQFLSVSHRTRSALKYLQDSQVARILNAFSNGGGNGVCSGGGGGDQVVSSVASGSSAELRRIDLCLQLLLSVLHASDSGHLGIDPAMMPKVRHLLDLVIVAQPISDLASRVLQVLLQRFDDGVAGSAGSEDGRVPWYESDPVILLSVARAALAHVVSRGIGSEDGSEEASSFVISRRTSLSLSPTSSLSSSSSSSSSSVAMPVLVTGNQNDAVDGEYGDLNGNNDDDDDDGLGDDLLAQLDEFDRELDAVLNE</sequence>
<feature type="compositionally biased region" description="Low complexity" evidence="1">
    <location>
        <begin position="2798"/>
        <end position="2819"/>
    </location>
</feature>
<feature type="compositionally biased region" description="Polar residues" evidence="1">
    <location>
        <begin position="11"/>
        <end position="25"/>
    </location>
</feature>
<feature type="compositionally biased region" description="Gly residues" evidence="1">
    <location>
        <begin position="688"/>
        <end position="714"/>
    </location>
</feature>
<protein>
    <submittedName>
        <fullName evidence="3">Cell morphogenesis protein PAG1</fullName>
    </submittedName>
</protein>
<feature type="compositionally biased region" description="Gly residues" evidence="1">
    <location>
        <begin position="879"/>
        <end position="888"/>
    </location>
</feature>
<evidence type="ECO:0000256" key="1">
    <source>
        <dbReference type="SAM" id="MobiDB-lite"/>
    </source>
</evidence>
<feature type="region of interest" description="Disordered" evidence="1">
    <location>
        <begin position="2727"/>
        <end position="2749"/>
    </location>
</feature>
<feature type="region of interest" description="Disordered" evidence="1">
    <location>
        <begin position="1753"/>
        <end position="1797"/>
    </location>
</feature>
<feature type="compositionally biased region" description="Low complexity" evidence="1">
    <location>
        <begin position="1248"/>
        <end position="1270"/>
    </location>
</feature>
<evidence type="ECO:0000313" key="4">
    <source>
        <dbReference type="Proteomes" id="UP001149813"/>
    </source>
</evidence>
<accession>A0A9W7Y1D7</accession>
<feature type="compositionally biased region" description="Polar residues" evidence="1">
    <location>
        <begin position="1104"/>
        <end position="1115"/>
    </location>
</feature>
<feature type="compositionally biased region" description="Polar residues" evidence="1">
    <location>
        <begin position="98"/>
        <end position="117"/>
    </location>
</feature>
<gene>
    <name evidence="3" type="primary">TAO3</name>
    <name evidence="3" type="ORF">LPJ53_003757</name>
</gene>
<evidence type="ECO:0000259" key="2">
    <source>
        <dbReference type="Pfam" id="PF14222"/>
    </source>
</evidence>
<dbReference type="Proteomes" id="UP001149813">
    <property type="component" value="Unassembled WGS sequence"/>
</dbReference>
<feature type="compositionally biased region" description="Low complexity" evidence="1">
    <location>
        <begin position="1691"/>
        <end position="1701"/>
    </location>
</feature>
<proteinExistence type="predicted"/>
<feature type="compositionally biased region" description="Basic and acidic residues" evidence="1">
    <location>
        <begin position="3195"/>
        <end position="3207"/>
    </location>
</feature>
<dbReference type="InterPro" id="IPR025614">
    <property type="entry name" value="Cell_morpho_N"/>
</dbReference>
<dbReference type="GO" id="GO:0005938">
    <property type="term" value="C:cell cortex"/>
    <property type="evidence" value="ECO:0007669"/>
    <property type="project" value="TreeGrafter"/>
</dbReference>
<feature type="region of interest" description="Disordered" evidence="1">
    <location>
        <begin position="637"/>
        <end position="656"/>
    </location>
</feature>
<dbReference type="PANTHER" id="PTHR12295">
    <property type="entry name" value="FURRY-RELATED"/>
    <property type="match status" value="1"/>
</dbReference>
<evidence type="ECO:0000313" key="3">
    <source>
        <dbReference type="EMBL" id="KAJ1721770.1"/>
    </source>
</evidence>
<feature type="compositionally biased region" description="Basic and acidic residues" evidence="1">
    <location>
        <begin position="2774"/>
        <end position="2784"/>
    </location>
</feature>
<dbReference type="Pfam" id="PF14222">
    <property type="entry name" value="MOR2-PAG1_N"/>
    <property type="match status" value="1"/>
</dbReference>
<dbReference type="GO" id="GO:0030427">
    <property type="term" value="C:site of polarized growth"/>
    <property type="evidence" value="ECO:0007669"/>
    <property type="project" value="TreeGrafter"/>
</dbReference>
<name>A0A9W7Y1D7_9FUNG</name>
<feature type="region of interest" description="Disordered" evidence="1">
    <location>
        <begin position="687"/>
        <end position="714"/>
    </location>
</feature>
<feature type="region of interest" description="Disordered" evidence="1">
    <location>
        <begin position="1691"/>
        <end position="1720"/>
    </location>
</feature>
<dbReference type="PANTHER" id="PTHR12295:SF30">
    <property type="entry name" value="PROTEIN FURRY"/>
    <property type="match status" value="1"/>
</dbReference>
<feature type="compositionally biased region" description="Polar residues" evidence="1">
    <location>
        <begin position="74"/>
        <end position="84"/>
    </location>
</feature>
<dbReference type="EMBL" id="JANBOJ010000150">
    <property type="protein sequence ID" value="KAJ1721770.1"/>
    <property type="molecule type" value="Genomic_DNA"/>
</dbReference>
<feature type="domain" description="Cell morphogenesis protein N-terminal" evidence="2">
    <location>
        <begin position="277"/>
        <end position="642"/>
    </location>
</feature>
<dbReference type="OrthoDB" id="6287725at2759"/>
<feature type="region of interest" description="Disordered" evidence="1">
    <location>
        <begin position="1"/>
        <end position="25"/>
    </location>
</feature>
<feature type="region of interest" description="Disordered" evidence="1">
    <location>
        <begin position="1104"/>
        <end position="1124"/>
    </location>
</feature>
<comment type="caution">
    <text evidence="3">The sequence shown here is derived from an EMBL/GenBank/DDBJ whole genome shotgun (WGS) entry which is preliminary data.</text>
</comment>
<feature type="compositionally biased region" description="Polar residues" evidence="1">
    <location>
        <begin position="1763"/>
        <end position="1789"/>
    </location>
</feature>
<feature type="compositionally biased region" description="Gly residues" evidence="1">
    <location>
        <begin position="1563"/>
        <end position="1575"/>
    </location>
</feature>
<feature type="compositionally biased region" description="Low complexity" evidence="1">
    <location>
        <begin position="140"/>
        <end position="154"/>
    </location>
</feature>
<feature type="region of interest" description="Disordered" evidence="1">
    <location>
        <begin position="2665"/>
        <end position="2702"/>
    </location>
</feature>
<feature type="region of interest" description="Disordered" evidence="1">
    <location>
        <begin position="1535"/>
        <end position="1577"/>
    </location>
</feature>
<feature type="compositionally biased region" description="Basic and acidic residues" evidence="1">
    <location>
        <begin position="121"/>
        <end position="131"/>
    </location>
</feature>
<feature type="region of interest" description="Disordered" evidence="1">
    <location>
        <begin position="3543"/>
        <end position="3571"/>
    </location>
</feature>
<feature type="region of interest" description="Disordered" evidence="1">
    <location>
        <begin position="1231"/>
        <end position="1270"/>
    </location>
</feature>